<dbReference type="Pfam" id="PF13187">
    <property type="entry name" value="Fer4_9"/>
    <property type="match status" value="1"/>
</dbReference>
<evidence type="ECO:0000256" key="4">
    <source>
        <dbReference type="ARBA" id="ARBA00022485"/>
    </source>
</evidence>
<dbReference type="PANTHER" id="PTHR24960:SF79">
    <property type="entry name" value="PHOTOSYSTEM I IRON-SULFUR CENTER"/>
    <property type="match status" value="1"/>
</dbReference>
<feature type="domain" description="4Fe-4S ferredoxin-type" evidence="9">
    <location>
        <begin position="172"/>
        <end position="201"/>
    </location>
</feature>
<dbReference type="InterPro" id="IPR017900">
    <property type="entry name" value="4Fe4S_Fe_S_CS"/>
</dbReference>
<comment type="function">
    <text evidence="2">Ferredoxins are iron-sulfur proteins that transfer electrons in a wide variety of metabolic reactions.</text>
</comment>
<evidence type="ECO:0000256" key="1">
    <source>
        <dbReference type="ARBA" id="ARBA00001966"/>
    </source>
</evidence>
<keyword evidence="6" id="KW-0408">Iron</keyword>
<dbReference type="InterPro" id="IPR029039">
    <property type="entry name" value="Flavoprotein-like_sf"/>
</dbReference>
<dbReference type="SUPFAM" id="SSF52218">
    <property type="entry name" value="Flavoproteins"/>
    <property type="match status" value="1"/>
</dbReference>
<dbReference type="GO" id="GO:0046872">
    <property type="term" value="F:metal ion binding"/>
    <property type="evidence" value="ECO:0007669"/>
    <property type="project" value="UniProtKB-KW"/>
</dbReference>
<gene>
    <name evidence="10" type="ORF">H9813_07220</name>
</gene>
<comment type="cofactor">
    <cofactor evidence="1">
        <name>[4Fe-4S] cluster</name>
        <dbReference type="ChEBI" id="CHEBI:49883"/>
    </cofactor>
</comment>
<accession>A0A9D2IZI1</accession>
<keyword evidence="4" id="KW-0004">4Fe-4S</keyword>
<dbReference type="InterPro" id="IPR050157">
    <property type="entry name" value="PSI_iron-sulfur_center"/>
</dbReference>
<dbReference type="PROSITE" id="PS51379">
    <property type="entry name" value="4FE4S_FER_2"/>
    <property type="match status" value="2"/>
</dbReference>
<comment type="caution">
    <text evidence="10">The sequence shown here is derived from an EMBL/GenBank/DDBJ whole genome shotgun (WGS) entry which is preliminary data.</text>
</comment>
<dbReference type="PROSITE" id="PS00198">
    <property type="entry name" value="4FE4S_FER_1"/>
    <property type="match status" value="1"/>
</dbReference>
<reference evidence="10" key="1">
    <citation type="journal article" date="2021" name="PeerJ">
        <title>Extensive microbial diversity within the chicken gut microbiome revealed by metagenomics and culture.</title>
        <authorList>
            <person name="Gilroy R."/>
            <person name="Ravi A."/>
            <person name="Getino M."/>
            <person name="Pursley I."/>
            <person name="Horton D.L."/>
            <person name="Alikhan N.F."/>
            <person name="Baker D."/>
            <person name="Gharbi K."/>
            <person name="Hall N."/>
            <person name="Watson M."/>
            <person name="Adriaenssens E.M."/>
            <person name="Foster-Nyarko E."/>
            <person name="Jarju S."/>
            <person name="Secka A."/>
            <person name="Antonio M."/>
            <person name="Oren A."/>
            <person name="Chaudhuri R.R."/>
            <person name="La Ragione R."/>
            <person name="Hildebrand F."/>
            <person name="Pallen M.J."/>
        </authorList>
    </citation>
    <scope>NUCLEOTIDE SEQUENCE</scope>
    <source>
        <strain evidence="10">ChiGjej4B4-18154</strain>
    </source>
</reference>
<evidence type="ECO:0000256" key="8">
    <source>
        <dbReference type="SAM" id="Coils"/>
    </source>
</evidence>
<dbReference type="GO" id="GO:0051539">
    <property type="term" value="F:4 iron, 4 sulfur cluster binding"/>
    <property type="evidence" value="ECO:0007669"/>
    <property type="project" value="UniProtKB-KW"/>
</dbReference>
<dbReference type="EMBL" id="DXBV01000069">
    <property type="protein sequence ID" value="HIZ30998.1"/>
    <property type="molecule type" value="Genomic_DNA"/>
</dbReference>
<dbReference type="NCBIfam" id="NF038196">
    <property type="entry name" value="ferrodoxin_EFR1"/>
    <property type="match status" value="1"/>
</dbReference>
<feature type="coiled-coil region" evidence="8">
    <location>
        <begin position="118"/>
        <end position="145"/>
    </location>
</feature>
<evidence type="ECO:0000256" key="2">
    <source>
        <dbReference type="ARBA" id="ARBA00003532"/>
    </source>
</evidence>
<evidence type="ECO:0000256" key="6">
    <source>
        <dbReference type="ARBA" id="ARBA00023004"/>
    </source>
</evidence>
<feature type="domain" description="4Fe-4S ferredoxin-type" evidence="9">
    <location>
        <begin position="202"/>
        <end position="229"/>
    </location>
</feature>
<keyword evidence="7" id="KW-0411">Iron-sulfur</keyword>
<dbReference type="PANTHER" id="PTHR24960">
    <property type="entry name" value="PHOTOSYSTEM I IRON-SULFUR CENTER-RELATED"/>
    <property type="match status" value="1"/>
</dbReference>
<evidence type="ECO:0000256" key="7">
    <source>
        <dbReference type="ARBA" id="ARBA00023014"/>
    </source>
</evidence>
<keyword evidence="5" id="KW-0479">Metal-binding</keyword>
<name>A0A9D2IZI1_9FIRM</name>
<dbReference type="SUPFAM" id="SSF54862">
    <property type="entry name" value="4Fe-4S ferredoxins"/>
    <property type="match status" value="1"/>
</dbReference>
<sequence length="246" mass="26345">MIFYFSGTGNSRWAARQIAALTGDEAVDIVEMNQAPDLAGQGQVGLVFPVYAWGAPEPVLAFAKGLWTGGAFTFAVCTCGEEAGNAMKKLAKVFPLDSSYSLVMPNNYLLGKADVDGEAAALAKLEAARAAIERLARELARRERVYRVEEGSMAALKSGVVNWGFNRFARTVKPFHTTDACIGCGLCARDCPAKVIAMQDGRPVWSDGCFQCLRCINACPAAAIQYGGDTAGKGRYTLEGLLKKQK</sequence>
<evidence type="ECO:0000313" key="10">
    <source>
        <dbReference type="EMBL" id="HIZ30998.1"/>
    </source>
</evidence>
<keyword evidence="8" id="KW-0175">Coiled coil</keyword>
<protein>
    <recommendedName>
        <fullName evidence="3">Ferredoxin</fullName>
    </recommendedName>
</protein>
<organism evidence="10 11">
    <name type="scientific">Candidatus Allofournierella merdipullorum</name>
    <dbReference type="NCBI Taxonomy" id="2838595"/>
    <lineage>
        <taxon>Bacteria</taxon>
        <taxon>Bacillati</taxon>
        <taxon>Bacillota</taxon>
        <taxon>Clostridia</taxon>
        <taxon>Eubacteriales</taxon>
        <taxon>Oscillospiraceae</taxon>
        <taxon>Allofournierella</taxon>
    </lineage>
</organism>
<dbReference type="Gene3D" id="3.40.50.360">
    <property type="match status" value="1"/>
</dbReference>
<dbReference type="AlphaFoldDB" id="A0A9D2IZI1"/>
<dbReference type="InterPro" id="IPR017896">
    <property type="entry name" value="4Fe4S_Fe-S-bd"/>
</dbReference>
<reference evidence="10" key="2">
    <citation type="submission" date="2021-04" db="EMBL/GenBank/DDBJ databases">
        <authorList>
            <person name="Gilroy R."/>
        </authorList>
    </citation>
    <scope>NUCLEOTIDE SEQUENCE</scope>
    <source>
        <strain evidence="10">ChiGjej4B4-18154</strain>
    </source>
</reference>
<dbReference type="InterPro" id="IPR047964">
    <property type="entry name" value="EFR1-like"/>
</dbReference>
<evidence type="ECO:0000256" key="5">
    <source>
        <dbReference type="ARBA" id="ARBA00022723"/>
    </source>
</evidence>
<evidence type="ECO:0000256" key="3">
    <source>
        <dbReference type="ARBA" id="ARBA00013529"/>
    </source>
</evidence>
<evidence type="ECO:0000313" key="11">
    <source>
        <dbReference type="Proteomes" id="UP000824035"/>
    </source>
</evidence>
<proteinExistence type="predicted"/>
<evidence type="ECO:0000259" key="9">
    <source>
        <dbReference type="PROSITE" id="PS51379"/>
    </source>
</evidence>
<dbReference type="Gene3D" id="3.30.70.20">
    <property type="match status" value="1"/>
</dbReference>
<dbReference type="Proteomes" id="UP000824035">
    <property type="component" value="Unassembled WGS sequence"/>
</dbReference>